<dbReference type="Proteomes" id="UP000324748">
    <property type="component" value="Unassembled WGS sequence"/>
</dbReference>
<dbReference type="Proteomes" id="UP000325313">
    <property type="component" value="Unassembled WGS sequence"/>
</dbReference>
<evidence type="ECO:0000256" key="2">
    <source>
        <dbReference type="SAM" id="SignalP"/>
    </source>
</evidence>
<gene>
    <name evidence="3" type="ORF">PGT21_031266</name>
    <name evidence="4" type="ORF">PGTUg99_010951</name>
</gene>
<evidence type="ECO:0000313" key="5">
    <source>
        <dbReference type="Proteomes" id="UP000324748"/>
    </source>
</evidence>
<dbReference type="AlphaFoldDB" id="A0A5B0RXQ7"/>
<proteinExistence type="predicted"/>
<sequence length="142" mass="15726">MIPTTILFGIFMAFIPAATAVGVKCAREGCKYRAYPTYPLNQDKYPPEGPCGGYLGNKMYCQNNRLKMYYDCKCGYMTVKNKINQEGKEPECAHKGKRLASTPSNSPPPVEASPSGAASEASSSTREIPRKIINGYQYFEFL</sequence>
<evidence type="ECO:0000313" key="6">
    <source>
        <dbReference type="Proteomes" id="UP000325313"/>
    </source>
</evidence>
<accession>A0A5B0RXQ7</accession>
<organism evidence="4 6">
    <name type="scientific">Puccinia graminis f. sp. tritici</name>
    <dbReference type="NCBI Taxonomy" id="56615"/>
    <lineage>
        <taxon>Eukaryota</taxon>
        <taxon>Fungi</taxon>
        <taxon>Dikarya</taxon>
        <taxon>Basidiomycota</taxon>
        <taxon>Pucciniomycotina</taxon>
        <taxon>Pucciniomycetes</taxon>
        <taxon>Pucciniales</taxon>
        <taxon>Pucciniaceae</taxon>
        <taxon>Puccinia</taxon>
    </lineage>
</organism>
<feature type="compositionally biased region" description="Low complexity" evidence="1">
    <location>
        <begin position="112"/>
        <end position="124"/>
    </location>
</feature>
<evidence type="ECO:0000313" key="4">
    <source>
        <dbReference type="EMBL" id="KAA1130741.1"/>
    </source>
</evidence>
<dbReference type="EMBL" id="VSWC01000015">
    <property type="protein sequence ID" value="KAA1113424.1"/>
    <property type="molecule type" value="Genomic_DNA"/>
</dbReference>
<evidence type="ECO:0000256" key="1">
    <source>
        <dbReference type="SAM" id="MobiDB-lite"/>
    </source>
</evidence>
<feature type="region of interest" description="Disordered" evidence="1">
    <location>
        <begin position="87"/>
        <end position="126"/>
    </location>
</feature>
<feature type="chain" id="PRO_5036138213" evidence="2">
    <location>
        <begin position="21"/>
        <end position="142"/>
    </location>
</feature>
<name>A0A5B0RXQ7_PUCGR</name>
<keyword evidence="2" id="KW-0732">Signal</keyword>
<evidence type="ECO:0000313" key="3">
    <source>
        <dbReference type="EMBL" id="KAA1113424.1"/>
    </source>
</evidence>
<reference evidence="5 6" key="1">
    <citation type="submission" date="2019-05" db="EMBL/GenBank/DDBJ databases">
        <title>Emergence of the Ug99 lineage of the wheat stem rust pathogen through somatic hybridization.</title>
        <authorList>
            <person name="Li F."/>
            <person name="Upadhyaya N.M."/>
            <person name="Sperschneider J."/>
            <person name="Matny O."/>
            <person name="Nguyen-Phuc H."/>
            <person name="Mago R."/>
            <person name="Raley C."/>
            <person name="Miller M.E."/>
            <person name="Silverstein K.A.T."/>
            <person name="Henningsen E."/>
            <person name="Hirsch C.D."/>
            <person name="Visser B."/>
            <person name="Pretorius Z.A."/>
            <person name="Steffenson B.J."/>
            <person name="Schwessinger B."/>
            <person name="Dodds P.N."/>
            <person name="Figueroa M."/>
        </authorList>
    </citation>
    <scope>NUCLEOTIDE SEQUENCE [LARGE SCALE GENOMIC DNA]</scope>
    <source>
        <strain evidence="3">21-0</strain>
        <strain evidence="4 6">Ug99</strain>
    </source>
</reference>
<keyword evidence="5" id="KW-1185">Reference proteome</keyword>
<comment type="caution">
    <text evidence="4">The sequence shown here is derived from an EMBL/GenBank/DDBJ whole genome shotgun (WGS) entry which is preliminary data.</text>
</comment>
<dbReference type="EMBL" id="VDEP01000106">
    <property type="protein sequence ID" value="KAA1130741.1"/>
    <property type="molecule type" value="Genomic_DNA"/>
</dbReference>
<protein>
    <submittedName>
        <fullName evidence="4">Uncharacterized protein</fullName>
    </submittedName>
</protein>
<feature type="signal peptide" evidence="2">
    <location>
        <begin position="1"/>
        <end position="20"/>
    </location>
</feature>